<dbReference type="AlphaFoldDB" id="A0A1N7M142"/>
<evidence type="ECO:0000313" key="12">
    <source>
        <dbReference type="EMBL" id="SIS79808.1"/>
    </source>
</evidence>
<dbReference type="Gene3D" id="3.40.50.300">
    <property type="entry name" value="P-loop containing nucleotide triphosphate hydrolases"/>
    <property type="match status" value="1"/>
</dbReference>
<keyword evidence="8" id="KW-0406">Ion transport</keyword>
<evidence type="ECO:0000256" key="6">
    <source>
        <dbReference type="ARBA" id="ARBA00022906"/>
    </source>
</evidence>
<keyword evidence="9" id="KW-0472">Membrane</keyword>
<dbReference type="OrthoDB" id="9806726at2"/>
<dbReference type="PROSITE" id="PS50893">
    <property type="entry name" value="ABC_TRANSPORTER_2"/>
    <property type="match status" value="1"/>
</dbReference>
<keyword evidence="2" id="KW-1003">Cell membrane</keyword>
<evidence type="ECO:0000256" key="2">
    <source>
        <dbReference type="ARBA" id="ARBA00022475"/>
    </source>
</evidence>
<keyword evidence="7" id="KW-1278">Translocase</keyword>
<dbReference type="InterPro" id="IPR027417">
    <property type="entry name" value="P-loop_NTPase"/>
</dbReference>
<protein>
    <submittedName>
        <fullName evidence="12">Zinc transport system ATP-binding protein</fullName>
    </submittedName>
</protein>
<dbReference type="GO" id="GO:0006829">
    <property type="term" value="P:zinc ion transport"/>
    <property type="evidence" value="ECO:0007669"/>
    <property type="project" value="UniProtKB-KW"/>
</dbReference>
<evidence type="ECO:0000256" key="10">
    <source>
        <dbReference type="SAM" id="MobiDB-lite"/>
    </source>
</evidence>
<accession>A0A1N7M142</accession>
<dbReference type="GO" id="GO:0016887">
    <property type="term" value="F:ATP hydrolysis activity"/>
    <property type="evidence" value="ECO:0007669"/>
    <property type="project" value="InterPro"/>
</dbReference>
<dbReference type="PROSITE" id="PS00211">
    <property type="entry name" value="ABC_TRANSPORTER_1"/>
    <property type="match status" value="1"/>
</dbReference>
<evidence type="ECO:0000256" key="9">
    <source>
        <dbReference type="ARBA" id="ARBA00023136"/>
    </source>
</evidence>
<evidence type="ECO:0000256" key="8">
    <source>
        <dbReference type="ARBA" id="ARBA00023065"/>
    </source>
</evidence>
<evidence type="ECO:0000256" key="1">
    <source>
        <dbReference type="ARBA" id="ARBA00022448"/>
    </source>
</evidence>
<evidence type="ECO:0000256" key="5">
    <source>
        <dbReference type="ARBA" id="ARBA00022840"/>
    </source>
</evidence>
<evidence type="ECO:0000256" key="3">
    <source>
        <dbReference type="ARBA" id="ARBA00022741"/>
    </source>
</evidence>
<organism evidence="12 13">
    <name type="scientific">Phaeovulum vinaykumarii</name>
    <dbReference type="NCBI Taxonomy" id="407234"/>
    <lineage>
        <taxon>Bacteria</taxon>
        <taxon>Pseudomonadati</taxon>
        <taxon>Pseudomonadota</taxon>
        <taxon>Alphaproteobacteria</taxon>
        <taxon>Rhodobacterales</taxon>
        <taxon>Paracoccaceae</taxon>
        <taxon>Phaeovulum</taxon>
    </lineage>
</organism>
<dbReference type="EMBL" id="FTOM01000005">
    <property type="protein sequence ID" value="SIS79808.1"/>
    <property type="molecule type" value="Genomic_DNA"/>
</dbReference>
<keyword evidence="6" id="KW-0864">Zinc transport</keyword>
<proteinExistence type="predicted"/>
<keyword evidence="13" id="KW-1185">Reference proteome</keyword>
<dbReference type="STRING" id="407234.SAMN05421795_10545"/>
<feature type="domain" description="ABC transporter" evidence="11">
    <location>
        <begin position="5"/>
        <end position="220"/>
    </location>
</feature>
<gene>
    <name evidence="12" type="ORF">SAMN05421795_10545</name>
</gene>
<dbReference type="InterPro" id="IPR017871">
    <property type="entry name" value="ABC_transporter-like_CS"/>
</dbReference>
<evidence type="ECO:0000256" key="7">
    <source>
        <dbReference type="ARBA" id="ARBA00022967"/>
    </source>
</evidence>
<evidence type="ECO:0000256" key="4">
    <source>
        <dbReference type="ARBA" id="ARBA00022833"/>
    </source>
</evidence>
<dbReference type="SMART" id="SM00382">
    <property type="entry name" value="AAA"/>
    <property type="match status" value="1"/>
</dbReference>
<keyword evidence="5 12" id="KW-0067">ATP-binding</keyword>
<dbReference type="Proteomes" id="UP000186098">
    <property type="component" value="Unassembled WGS sequence"/>
</dbReference>
<feature type="compositionally biased region" description="Basic and acidic residues" evidence="10">
    <location>
        <begin position="234"/>
        <end position="253"/>
    </location>
</feature>
<dbReference type="InterPro" id="IPR050153">
    <property type="entry name" value="Metal_Ion_Import_ABC"/>
</dbReference>
<sequence>METLIAAEDLSVAYGGARVLQDVSLRIAPGEIVTIVGPNGSGKSTLVRALIGLTRPDGGKVMRAPGLRLGYVPQKLALDASLPLSVRRFLSLPRRVSDAAAEAALARTGVAGLSGRQIAGLSGGQLQRVMLARALLDRPQLLILDEPTTGLDQPATAAFYRLIEEVRGETGCSVLMVSHDLHVVMSASDRVICLNGHVCCEGTPRVISAAPEYRALFGLGTGGALALYRHAHDHGHEHDHGHGHDPAHPHEAHPVPLVPIAGGQGLSSQGSGAKGSGGQGSSAQASGGSVAGGKAGRAAAPEQGARCAECGGRHAV</sequence>
<evidence type="ECO:0000259" key="11">
    <source>
        <dbReference type="PROSITE" id="PS50893"/>
    </source>
</evidence>
<dbReference type="InterPro" id="IPR003439">
    <property type="entry name" value="ABC_transporter-like_ATP-bd"/>
</dbReference>
<dbReference type="InterPro" id="IPR003593">
    <property type="entry name" value="AAA+_ATPase"/>
</dbReference>
<dbReference type="GO" id="GO:0010043">
    <property type="term" value="P:response to zinc ion"/>
    <property type="evidence" value="ECO:0007669"/>
    <property type="project" value="TreeGrafter"/>
</dbReference>
<name>A0A1N7M142_9RHOB</name>
<feature type="region of interest" description="Disordered" evidence="10">
    <location>
        <begin position="234"/>
        <end position="316"/>
    </location>
</feature>
<keyword evidence="4" id="KW-0862">Zinc</keyword>
<reference evidence="13" key="1">
    <citation type="submission" date="2017-01" db="EMBL/GenBank/DDBJ databases">
        <authorList>
            <person name="Varghese N."/>
            <person name="Submissions S."/>
        </authorList>
    </citation>
    <scope>NUCLEOTIDE SEQUENCE [LARGE SCALE GENOMIC DNA]</scope>
    <source>
        <strain evidence="13">DSM 18714</strain>
    </source>
</reference>
<dbReference type="SUPFAM" id="SSF52540">
    <property type="entry name" value="P-loop containing nucleoside triphosphate hydrolases"/>
    <property type="match status" value="1"/>
</dbReference>
<dbReference type="PANTHER" id="PTHR42734:SF9">
    <property type="entry name" value="ZINC IMPORT ATP-BINDING PROTEIN ZNUC"/>
    <property type="match status" value="1"/>
</dbReference>
<keyword evidence="3" id="KW-0547">Nucleotide-binding</keyword>
<dbReference type="GO" id="GO:0005524">
    <property type="term" value="F:ATP binding"/>
    <property type="evidence" value="ECO:0007669"/>
    <property type="project" value="UniProtKB-KW"/>
</dbReference>
<evidence type="ECO:0000313" key="13">
    <source>
        <dbReference type="Proteomes" id="UP000186098"/>
    </source>
</evidence>
<dbReference type="Pfam" id="PF00005">
    <property type="entry name" value="ABC_tran"/>
    <property type="match status" value="1"/>
</dbReference>
<dbReference type="PANTHER" id="PTHR42734">
    <property type="entry name" value="METAL TRANSPORT SYSTEM ATP-BINDING PROTEIN TM_0124-RELATED"/>
    <property type="match status" value="1"/>
</dbReference>
<keyword evidence="1" id="KW-0813">Transport</keyword>